<sequence length="368" mass="42584">MSKFYDSYGDGEQTTPIVMRFTSSPSSASVAKQLYSTGQRSSRRTSFGSDPELMSISDSEFQPEISTLSNTITSLNQRLSDMESMHQATNNEKNRLERDYAIEVERNSVLEEKLHQTEEKLEDKVKELKRNHQEAISRNEREKQLELESCGLKYEMLKKDAESYAKEKARYEIEIKKYLNTISEMKEKFEDAKEAYQNAEQEKKETLRQFDLYKRDIQADMYSNTELVEQLNRETEELRQRGVGRQGSVSYQISALEEENIELRNENRRLQKASEDLHNEMLADSVNKGQLLLAGNLSSLADELTGNGSADKDWKSGYLQMEIETRHLKEYINNILVRVIELHPEILEIKEEDLPSNNNKKSSNSSST</sequence>
<protein>
    <submittedName>
        <fullName evidence="2">FIP-RBD domain-containing protein</fullName>
    </submittedName>
</protein>
<organism evidence="1 2">
    <name type="scientific">Rhabditophanes sp. KR3021</name>
    <dbReference type="NCBI Taxonomy" id="114890"/>
    <lineage>
        <taxon>Eukaryota</taxon>
        <taxon>Metazoa</taxon>
        <taxon>Ecdysozoa</taxon>
        <taxon>Nematoda</taxon>
        <taxon>Chromadorea</taxon>
        <taxon>Rhabditida</taxon>
        <taxon>Tylenchina</taxon>
        <taxon>Panagrolaimomorpha</taxon>
        <taxon>Strongyloidoidea</taxon>
        <taxon>Alloionematidae</taxon>
        <taxon>Rhabditophanes</taxon>
    </lineage>
</organism>
<name>A0AC35U5J7_9BILA</name>
<evidence type="ECO:0000313" key="1">
    <source>
        <dbReference type="Proteomes" id="UP000095286"/>
    </source>
</evidence>
<proteinExistence type="predicted"/>
<reference evidence="2" key="1">
    <citation type="submission" date="2016-11" db="UniProtKB">
        <authorList>
            <consortium name="WormBaseParasite"/>
        </authorList>
    </citation>
    <scope>IDENTIFICATION</scope>
    <source>
        <strain evidence="2">KR3021</strain>
    </source>
</reference>
<dbReference type="Proteomes" id="UP000095286">
    <property type="component" value="Unplaced"/>
</dbReference>
<dbReference type="WBParaSite" id="RSKR_0000821600.1">
    <property type="protein sequence ID" value="RSKR_0000821600.1"/>
    <property type="gene ID" value="RSKR_0000821600"/>
</dbReference>
<accession>A0AC35U5J7</accession>
<evidence type="ECO:0000313" key="2">
    <source>
        <dbReference type="WBParaSite" id="RSKR_0000821600.1"/>
    </source>
</evidence>